<dbReference type="PROSITE" id="PS00041">
    <property type="entry name" value="HTH_ARAC_FAMILY_1"/>
    <property type="match status" value="1"/>
</dbReference>
<evidence type="ECO:0000259" key="6">
    <source>
        <dbReference type="PROSITE" id="PS50110"/>
    </source>
</evidence>
<dbReference type="InterPro" id="IPR009057">
    <property type="entry name" value="Homeodomain-like_sf"/>
</dbReference>
<evidence type="ECO:0000256" key="1">
    <source>
        <dbReference type="ARBA" id="ARBA00023015"/>
    </source>
</evidence>
<keyword evidence="2" id="KW-0238">DNA-binding</keyword>
<dbReference type="EMBL" id="JAGGKG010000010">
    <property type="protein sequence ID" value="MBP1905755.1"/>
    <property type="molecule type" value="Genomic_DNA"/>
</dbReference>
<feature type="modified residue" description="4-aspartylphosphate" evidence="4">
    <location>
        <position position="55"/>
    </location>
</feature>
<dbReference type="PROSITE" id="PS50110">
    <property type="entry name" value="RESPONSE_REGULATORY"/>
    <property type="match status" value="1"/>
</dbReference>
<dbReference type="PANTHER" id="PTHR43280:SF28">
    <property type="entry name" value="HTH-TYPE TRANSCRIPTIONAL ACTIVATOR RHAS"/>
    <property type="match status" value="1"/>
</dbReference>
<dbReference type="InterPro" id="IPR018060">
    <property type="entry name" value="HTH_AraC"/>
</dbReference>
<keyword evidence="3" id="KW-0804">Transcription</keyword>
<comment type="caution">
    <text evidence="7">The sequence shown here is derived from an EMBL/GenBank/DDBJ whole genome shotgun (WGS) entry which is preliminary data.</text>
</comment>
<evidence type="ECO:0000313" key="7">
    <source>
        <dbReference type="EMBL" id="MBP1905755.1"/>
    </source>
</evidence>
<dbReference type="Pfam" id="PF12833">
    <property type="entry name" value="HTH_18"/>
    <property type="match status" value="1"/>
</dbReference>
<dbReference type="SMART" id="SM00342">
    <property type="entry name" value="HTH_ARAC"/>
    <property type="match status" value="1"/>
</dbReference>
<feature type="domain" description="Response regulatory" evidence="6">
    <location>
        <begin position="3"/>
        <end position="120"/>
    </location>
</feature>
<dbReference type="InterPro" id="IPR011006">
    <property type="entry name" value="CheY-like_superfamily"/>
</dbReference>
<dbReference type="InterPro" id="IPR020449">
    <property type="entry name" value="Tscrpt_reg_AraC-type_HTH"/>
</dbReference>
<protein>
    <submittedName>
        <fullName evidence="7">YesN/AraC family two-component response regulator</fullName>
    </submittedName>
</protein>
<dbReference type="SUPFAM" id="SSF52172">
    <property type="entry name" value="CheY-like"/>
    <property type="match status" value="1"/>
</dbReference>
<dbReference type="SUPFAM" id="SSF46689">
    <property type="entry name" value="Homeodomain-like"/>
    <property type="match status" value="2"/>
</dbReference>
<evidence type="ECO:0000259" key="5">
    <source>
        <dbReference type="PROSITE" id="PS01124"/>
    </source>
</evidence>
<evidence type="ECO:0000313" key="8">
    <source>
        <dbReference type="Proteomes" id="UP001519272"/>
    </source>
</evidence>
<dbReference type="PROSITE" id="PS01124">
    <property type="entry name" value="HTH_ARAC_FAMILY_2"/>
    <property type="match status" value="1"/>
</dbReference>
<name>A0ABS4FT80_9BACL</name>
<dbReference type="Proteomes" id="UP001519272">
    <property type="component" value="Unassembled WGS sequence"/>
</dbReference>
<feature type="domain" description="HTH araC/xylS-type" evidence="5">
    <location>
        <begin position="155"/>
        <end position="253"/>
    </location>
</feature>
<keyword evidence="1" id="KW-0805">Transcription regulation</keyword>
<sequence length="262" mass="30548">MKQILIVDDEPRTREGIAKTLKMWASGRYEIVTAASGMEAMAWLKEHEAQLLITDIKMPEMSGLDLVEQLKRLSYTPVVIILSGYSDFEYARRALKNGVVDYLLKPIDKGKLVQAVEGALKKEEWNEQVDRMKRLVDPKLLEVIHQDKTYNSHVQKALDYIDKHLQEQISMKQIADHLHMNASYFSVLFKEQTGITFSDYVTRHRIQKAKRLLTTTHLSISEVAERVGYQTAKYFVKVFRMLEQVSPSQYRQQWLEDEQKIQ</sequence>
<accession>A0ABS4FT80</accession>
<dbReference type="Pfam" id="PF00072">
    <property type="entry name" value="Response_reg"/>
    <property type="match status" value="1"/>
</dbReference>
<keyword evidence="4" id="KW-0597">Phosphoprotein</keyword>
<reference evidence="7 8" key="1">
    <citation type="submission" date="2021-03" db="EMBL/GenBank/DDBJ databases">
        <title>Genomic Encyclopedia of Type Strains, Phase IV (KMG-IV): sequencing the most valuable type-strain genomes for metagenomic binning, comparative biology and taxonomic classification.</title>
        <authorList>
            <person name="Goeker M."/>
        </authorList>
    </citation>
    <scope>NUCLEOTIDE SEQUENCE [LARGE SCALE GENOMIC DNA]</scope>
    <source>
        <strain evidence="7 8">DSM 14349</strain>
    </source>
</reference>
<gene>
    <name evidence="7" type="ORF">J2Z32_002403</name>
</gene>
<dbReference type="RefSeq" id="WP_210089375.1">
    <property type="nucleotide sequence ID" value="NZ_JAGGKG010000010.1"/>
</dbReference>
<evidence type="ECO:0000256" key="3">
    <source>
        <dbReference type="ARBA" id="ARBA00023163"/>
    </source>
</evidence>
<dbReference type="InterPro" id="IPR001789">
    <property type="entry name" value="Sig_transdc_resp-reg_receiver"/>
</dbReference>
<dbReference type="InterPro" id="IPR018062">
    <property type="entry name" value="HTH_AraC-typ_CS"/>
</dbReference>
<dbReference type="PRINTS" id="PR00032">
    <property type="entry name" value="HTHARAC"/>
</dbReference>
<dbReference type="PANTHER" id="PTHR43280">
    <property type="entry name" value="ARAC-FAMILY TRANSCRIPTIONAL REGULATOR"/>
    <property type="match status" value="1"/>
</dbReference>
<evidence type="ECO:0000256" key="4">
    <source>
        <dbReference type="PROSITE-ProRule" id="PRU00169"/>
    </source>
</evidence>
<evidence type="ECO:0000256" key="2">
    <source>
        <dbReference type="ARBA" id="ARBA00023125"/>
    </source>
</evidence>
<dbReference type="CDD" id="cd17536">
    <property type="entry name" value="REC_YesN-like"/>
    <property type="match status" value="1"/>
</dbReference>
<dbReference type="SMART" id="SM00448">
    <property type="entry name" value="REC"/>
    <property type="match status" value="1"/>
</dbReference>
<dbReference type="Gene3D" id="3.40.50.2300">
    <property type="match status" value="1"/>
</dbReference>
<keyword evidence="8" id="KW-1185">Reference proteome</keyword>
<proteinExistence type="predicted"/>
<dbReference type="Gene3D" id="1.10.10.60">
    <property type="entry name" value="Homeodomain-like"/>
    <property type="match status" value="2"/>
</dbReference>
<organism evidence="7 8">
    <name type="scientific">Paenibacillus turicensis</name>
    <dbReference type="NCBI Taxonomy" id="160487"/>
    <lineage>
        <taxon>Bacteria</taxon>
        <taxon>Bacillati</taxon>
        <taxon>Bacillota</taxon>
        <taxon>Bacilli</taxon>
        <taxon>Bacillales</taxon>
        <taxon>Paenibacillaceae</taxon>
        <taxon>Paenibacillus</taxon>
    </lineage>
</organism>